<dbReference type="GO" id="GO:0008170">
    <property type="term" value="F:N-methyltransferase activity"/>
    <property type="evidence" value="ECO:0007669"/>
    <property type="project" value="InterPro"/>
</dbReference>
<dbReference type="Gene3D" id="3.40.50.150">
    <property type="entry name" value="Vaccinia Virus protein VP39"/>
    <property type="match status" value="1"/>
</dbReference>
<name>A0A4U1JPG6_RHOCA</name>
<evidence type="ECO:0000313" key="7">
    <source>
        <dbReference type="Proteomes" id="UP000310597"/>
    </source>
</evidence>
<comment type="caution">
    <text evidence="6">The sequence shown here is derived from an EMBL/GenBank/DDBJ whole genome shotgun (WGS) entry which is preliminary data.</text>
</comment>
<dbReference type="AlphaFoldDB" id="A0A4U1JPG6"/>
<evidence type="ECO:0000256" key="4">
    <source>
        <dbReference type="RuleBase" id="RU362026"/>
    </source>
</evidence>
<protein>
    <recommendedName>
        <fullName evidence="4">Methyltransferase</fullName>
        <ecNumber evidence="4">2.1.1.-</ecNumber>
    </recommendedName>
</protein>
<dbReference type="GO" id="GO:0009007">
    <property type="term" value="F:site-specific DNA-methyltransferase (adenine-specific) activity"/>
    <property type="evidence" value="ECO:0007669"/>
    <property type="project" value="UniProtKB-EC"/>
</dbReference>
<dbReference type="InterPro" id="IPR029063">
    <property type="entry name" value="SAM-dependent_MTases_sf"/>
</dbReference>
<accession>A0A4U1JPG6</accession>
<evidence type="ECO:0000256" key="2">
    <source>
        <dbReference type="ARBA" id="ARBA00022679"/>
    </source>
</evidence>
<dbReference type="EC" id="2.1.1.-" evidence="4"/>
<dbReference type="PRINTS" id="PR00508">
    <property type="entry name" value="S21N4MTFRASE"/>
</dbReference>
<comment type="similarity">
    <text evidence="4">Belongs to the N(4)/N(6)-methyltransferase family.</text>
</comment>
<dbReference type="InterPro" id="IPR001091">
    <property type="entry name" value="RM_Methyltransferase"/>
</dbReference>
<evidence type="ECO:0000259" key="5">
    <source>
        <dbReference type="Pfam" id="PF01555"/>
    </source>
</evidence>
<sequence length="495" mass="55549">MQALRKVLGENDKLAYLTMMTARLAEMKRVLKRDGCIFLHCDPTASHYLKMVLDIIFCPQCFVNEIIWQRSQAKGDSRRRFGRNHDVILMYGNGDGYDFHPVFMETDEEYASRFNKDDGDGRGAYHSAPLDSPSLRPNLIYKYKNYEPPAKGWRVWFEEMQRLDADGLLMFPERHDQRIRRKLYLSDAPGPMLGDVWTDIRPLQGSARESLGYPTQKPISLLQRILACASSEGDVILDPFCGCGTSIHAAEAMGRHWIGIDVAFQAMRVVEDRLKNSFPGISYDVFGIPTSESGARWLAENDPFKFEEWAVNIIGGMHSGKYRSDGGVDGSFYFLTGKNDTNSRGIISVKAGKHLNPGMIRDLAGTLHRERKFTDGPNAIAVFICAERPTKGMLDEARSAGVITMDFGDYPALQILSVEDIFSGNGIRVPFLYDVVSAAAAGRKKLGQKSLYLDPRELARQRQFLFSITSQATSAKQLPLFSETRIMPEPISKAG</sequence>
<dbReference type="Proteomes" id="UP000310597">
    <property type="component" value="Unassembled WGS sequence"/>
</dbReference>
<keyword evidence="1 6" id="KW-0489">Methyltransferase</keyword>
<evidence type="ECO:0000256" key="3">
    <source>
        <dbReference type="ARBA" id="ARBA00047942"/>
    </source>
</evidence>
<dbReference type="OrthoDB" id="9816043at2"/>
<dbReference type="EMBL" id="SWJZ01000050">
    <property type="protein sequence ID" value="TKD17907.1"/>
    <property type="molecule type" value="Genomic_DNA"/>
</dbReference>
<dbReference type="GO" id="GO:0032259">
    <property type="term" value="P:methylation"/>
    <property type="evidence" value="ECO:0007669"/>
    <property type="project" value="UniProtKB-KW"/>
</dbReference>
<dbReference type="GO" id="GO:0003677">
    <property type="term" value="F:DNA binding"/>
    <property type="evidence" value="ECO:0007669"/>
    <property type="project" value="InterPro"/>
</dbReference>
<reference evidence="6 7" key="1">
    <citation type="submission" date="2019-04" db="EMBL/GenBank/DDBJ databases">
        <title>Draft Whole-Genome sequence of the purple photosynthetic bacterium Rhodobacter capsulatus SP108 with an indigenous class A beta-lactamase.</title>
        <authorList>
            <person name="Robertson S."/>
            <person name="Meyer T.E."/>
            <person name="Kyndt J.A."/>
        </authorList>
    </citation>
    <scope>NUCLEOTIDE SEQUENCE [LARGE SCALE GENOMIC DNA]</scope>
    <source>
        <strain evidence="6 7">SP108</strain>
    </source>
</reference>
<evidence type="ECO:0000256" key="1">
    <source>
        <dbReference type="ARBA" id="ARBA00022603"/>
    </source>
</evidence>
<proteinExistence type="inferred from homology"/>
<dbReference type="InterPro" id="IPR002941">
    <property type="entry name" value="DNA_methylase_N4/N6"/>
</dbReference>
<feature type="domain" description="DNA methylase N-4/N-6" evidence="5">
    <location>
        <begin position="11"/>
        <end position="268"/>
    </location>
</feature>
<dbReference type="Pfam" id="PF01555">
    <property type="entry name" value="N6_N4_Mtase"/>
    <property type="match status" value="1"/>
</dbReference>
<dbReference type="SUPFAM" id="SSF53335">
    <property type="entry name" value="S-adenosyl-L-methionine-dependent methyltransferases"/>
    <property type="match status" value="1"/>
</dbReference>
<gene>
    <name evidence="6" type="ORF">FBT96_12225</name>
</gene>
<keyword evidence="2 6" id="KW-0808">Transferase</keyword>
<evidence type="ECO:0000313" key="6">
    <source>
        <dbReference type="EMBL" id="TKD17907.1"/>
    </source>
</evidence>
<organism evidence="6 7">
    <name type="scientific">Rhodobacter capsulatus</name>
    <name type="common">Rhodopseudomonas capsulata</name>
    <dbReference type="NCBI Taxonomy" id="1061"/>
    <lineage>
        <taxon>Bacteria</taxon>
        <taxon>Pseudomonadati</taxon>
        <taxon>Pseudomonadota</taxon>
        <taxon>Alphaproteobacteria</taxon>
        <taxon>Rhodobacterales</taxon>
        <taxon>Rhodobacter group</taxon>
        <taxon>Rhodobacter</taxon>
    </lineage>
</organism>
<comment type="catalytic activity">
    <reaction evidence="3">
        <text>a 2'-deoxyadenosine in DNA + S-adenosyl-L-methionine = an N(6)-methyl-2'-deoxyadenosine in DNA + S-adenosyl-L-homocysteine + H(+)</text>
        <dbReference type="Rhea" id="RHEA:15197"/>
        <dbReference type="Rhea" id="RHEA-COMP:12418"/>
        <dbReference type="Rhea" id="RHEA-COMP:12419"/>
        <dbReference type="ChEBI" id="CHEBI:15378"/>
        <dbReference type="ChEBI" id="CHEBI:57856"/>
        <dbReference type="ChEBI" id="CHEBI:59789"/>
        <dbReference type="ChEBI" id="CHEBI:90615"/>
        <dbReference type="ChEBI" id="CHEBI:90616"/>
        <dbReference type="EC" id="2.1.1.72"/>
    </reaction>
</comment>